<keyword evidence="2" id="KW-0472">Membrane</keyword>
<feature type="transmembrane region" description="Helical" evidence="2">
    <location>
        <begin position="769"/>
        <end position="790"/>
    </location>
</feature>
<evidence type="ECO:0008006" key="5">
    <source>
        <dbReference type="Google" id="ProtNLM"/>
    </source>
</evidence>
<name>S7TRH2_DESML</name>
<evidence type="ECO:0000256" key="2">
    <source>
        <dbReference type="SAM" id="Phobius"/>
    </source>
</evidence>
<dbReference type="EMBL" id="ATHJ01000088">
    <property type="protein sequence ID" value="EPR39732.1"/>
    <property type="molecule type" value="Genomic_DNA"/>
</dbReference>
<organism evidence="3 4">
    <name type="scientific">Desulfococcus multivorans DSM 2059</name>
    <dbReference type="NCBI Taxonomy" id="1121405"/>
    <lineage>
        <taxon>Bacteria</taxon>
        <taxon>Pseudomonadati</taxon>
        <taxon>Thermodesulfobacteriota</taxon>
        <taxon>Desulfobacteria</taxon>
        <taxon>Desulfobacterales</taxon>
        <taxon>Desulfococcaceae</taxon>
        <taxon>Desulfococcus</taxon>
    </lineage>
</organism>
<comment type="caution">
    <text evidence="3">The sequence shown here is derived from an EMBL/GenBank/DDBJ whole genome shotgun (WGS) entry which is preliminary data.</text>
</comment>
<keyword evidence="2" id="KW-0812">Transmembrane</keyword>
<dbReference type="AlphaFoldDB" id="S7TRH2"/>
<keyword evidence="4" id="KW-1185">Reference proteome</keyword>
<feature type="region of interest" description="Disordered" evidence="1">
    <location>
        <begin position="556"/>
        <end position="576"/>
    </location>
</feature>
<feature type="region of interest" description="Disordered" evidence="1">
    <location>
        <begin position="520"/>
        <end position="540"/>
    </location>
</feature>
<protein>
    <recommendedName>
        <fullName evidence="5">Zinc finger/thioredoxin putative domain-containing protein</fullName>
    </recommendedName>
</protein>
<gene>
    <name evidence="3" type="ORF">dsmv_2580</name>
</gene>
<feature type="region of interest" description="Disordered" evidence="1">
    <location>
        <begin position="42"/>
        <end position="136"/>
    </location>
</feature>
<evidence type="ECO:0000256" key="1">
    <source>
        <dbReference type="SAM" id="MobiDB-lite"/>
    </source>
</evidence>
<feature type="compositionally biased region" description="Gly residues" evidence="1">
    <location>
        <begin position="104"/>
        <end position="114"/>
    </location>
</feature>
<feature type="region of interest" description="Disordered" evidence="1">
    <location>
        <begin position="296"/>
        <end position="319"/>
    </location>
</feature>
<feature type="region of interest" description="Disordered" evidence="1">
    <location>
        <begin position="474"/>
        <end position="497"/>
    </location>
</feature>
<dbReference type="Proteomes" id="UP000014977">
    <property type="component" value="Unassembled WGS sequence"/>
</dbReference>
<feature type="compositionally biased region" description="Polar residues" evidence="1">
    <location>
        <begin position="389"/>
        <end position="401"/>
    </location>
</feature>
<keyword evidence="2" id="KW-1133">Transmembrane helix</keyword>
<dbReference type="STRING" id="897.B2D07_18995"/>
<sequence length="946" mass="102454">MIITCDYCDAQFDPDHYPEQLVDSKIRCIRCNAVLEVPGPLIEQHSEKSPTARSATRNPDISEKEARSSRTNMPGKKQKKKKMSRSPELGRPDPGANDRLLSGKGSGVVIGGLPGTEDGSGLSLGGEARPKADGMTDEKTEMFSLDDLDDTDVRNGADAEKELLFDFDLEHMGIDADTALPFELDDRIDAVDRDGLLDLFMDVDLMKTIDKGSGRRLSEDDELHLDIDDEDLDADEDGLGRPAMDFRNLEKALQDAADDIEEDASFDDTGLGLDENLLLDLDLDFDDEEHDPATVMVDDGEAMRKPDDISEEESEDVGLGLDENLLLDLDLDLDFDDEEPGPAAVPADGEEDDPAVDPVLDTDLSNKGLDPDEQLILDLDFDEAGTGNFPASSVLSGTTSDPIELTVDMNDDHDRSSTDIASDDAGDFSLELDLDLADEDSPLSGQDEGSFTEGPVAADILVDEEEDVPVELTLDSADANDRTPGSEENVPEGDLSATDIAVDDEADFSLELDLDLADEASPLSGQDEDSFTEGPVAADTLVDEEEDVPVELTLESADADDRIPGSDENVPAGDPAATDIALDEEGEFSLELDFEEADNASADNASMDQAPAESVLPSVKDEDDILEVLGGDLEFNEEFLFNMDPEKFKEAPDALATTTNPANHENGDVDIAFDLKTPSSTFEDTLRHSDVPEAKHPSPAVGARIDEAVDRDDDFIDAFDMGIPTDEFEELKEKRSDRNATEKTAIDHNGFAVADDDGLMGRPRKRMPVLILLSMLLGALLFGAYSFGLFKSDNAKNILYNIPLLKDYLPAPNDRAGEIVTLAHTIQERFVENQWVGTLFVVSGSVQNGYAMPRSHIQVTGRLFSSGKEPAGVETVYCGNTLTDAELNSLPPNELKARLGNKAGAQNSNIDVPSGEILPYMIVFDNLPETLEEFTIAVKESVPADG</sequence>
<dbReference type="eggNOG" id="ENOG502ZAYQ">
    <property type="taxonomic scope" value="Bacteria"/>
</dbReference>
<accession>S7TRH2</accession>
<proteinExistence type="predicted"/>
<feature type="region of interest" description="Disordered" evidence="1">
    <location>
        <begin position="387"/>
        <end position="425"/>
    </location>
</feature>
<feature type="region of interest" description="Disordered" evidence="1">
    <location>
        <begin position="333"/>
        <end position="370"/>
    </location>
</feature>
<evidence type="ECO:0000313" key="4">
    <source>
        <dbReference type="Proteomes" id="UP000014977"/>
    </source>
</evidence>
<evidence type="ECO:0000313" key="3">
    <source>
        <dbReference type="EMBL" id="EPR39732.1"/>
    </source>
</evidence>
<dbReference type="RefSeq" id="WP_020877337.1">
    <property type="nucleotide sequence ID" value="NZ_ATHJ01000088.1"/>
</dbReference>
<dbReference type="OrthoDB" id="5506264at2"/>
<reference evidence="3 4" key="1">
    <citation type="journal article" date="2013" name="Genome Announc.">
        <title>Draft genome sequences for three mercury-methylating, sulfate-reducing bacteria.</title>
        <authorList>
            <person name="Brown S.D."/>
            <person name="Hurt R.A.Jr."/>
            <person name="Gilmour C.C."/>
            <person name="Elias D.A."/>
        </authorList>
    </citation>
    <scope>NUCLEOTIDE SEQUENCE [LARGE SCALE GENOMIC DNA]</scope>
    <source>
        <strain evidence="3 4">DSM 2059</strain>
    </source>
</reference>